<protein>
    <submittedName>
        <fullName evidence="1">Uncharacterized protein</fullName>
    </submittedName>
</protein>
<organism evidence="1">
    <name type="scientific">Siphoviridae sp. ct9j27</name>
    <dbReference type="NCBI Taxonomy" id="2825369"/>
    <lineage>
        <taxon>Viruses</taxon>
        <taxon>Duplodnaviria</taxon>
        <taxon>Heunggongvirae</taxon>
        <taxon>Uroviricota</taxon>
        <taxon>Caudoviricetes</taxon>
    </lineage>
</organism>
<accession>A0A8S5U8G4</accession>
<dbReference type="EMBL" id="BK016036">
    <property type="protein sequence ID" value="DAF90759.1"/>
    <property type="molecule type" value="Genomic_DNA"/>
</dbReference>
<sequence length="29" mass="3379">MRAFWCVNTPLCNLRVLERLTTSRLTGNL</sequence>
<reference evidence="1" key="1">
    <citation type="journal article" date="2021" name="Proc. Natl. Acad. Sci. U.S.A.">
        <title>A Catalog of Tens of Thousands of Viruses from Human Metagenomes Reveals Hidden Associations with Chronic Diseases.</title>
        <authorList>
            <person name="Tisza M.J."/>
            <person name="Buck C.B."/>
        </authorList>
    </citation>
    <scope>NUCLEOTIDE SEQUENCE</scope>
    <source>
        <strain evidence="1">Ct9j27</strain>
    </source>
</reference>
<proteinExistence type="predicted"/>
<evidence type="ECO:0000313" key="1">
    <source>
        <dbReference type="EMBL" id="DAF90759.1"/>
    </source>
</evidence>
<name>A0A8S5U8G4_9CAUD</name>